<evidence type="ECO:0000259" key="1">
    <source>
        <dbReference type="Pfam" id="PF01370"/>
    </source>
</evidence>
<sequence length="302" mass="31868">MRVFVTGAAGFIGQATVQELLNHGHQVLGLVRSDASAEIIARLGAEPHRGDLNDLDSLMSGAKSTDAVIHLAFAHDIIFTDFEGANAIDRAAIQAMGEALAGTGKPLLCASGTMGASTGKVVYEDSVPDRSQPMSARFAAADMVLSQSKAQGFRGNVIRLPPTVHGQGDRGFVPMLIDAARKAAVAPYIGAGATRWPAVHRLDAALVFRLALEKGTAGATYHAVSEEGVPMKDIMALIGKRLQVPVESKSVPEALEIVGFLARTIGVDNTTSSEKTQRELGWDASLSRHPTLLEDISANYFA</sequence>
<evidence type="ECO:0000313" key="3">
    <source>
        <dbReference type="Proteomes" id="UP000288859"/>
    </source>
</evidence>
<feature type="domain" description="NAD-dependent epimerase/dehydratase" evidence="1">
    <location>
        <begin position="3"/>
        <end position="221"/>
    </location>
</feature>
<dbReference type="InterPro" id="IPR001509">
    <property type="entry name" value="Epimerase_deHydtase"/>
</dbReference>
<proteinExistence type="predicted"/>
<name>A0A438N7E4_EXOME</name>
<reference evidence="2 3" key="1">
    <citation type="submission" date="2017-03" db="EMBL/GenBank/DDBJ databases">
        <title>Genomes of endolithic fungi from Antarctica.</title>
        <authorList>
            <person name="Coleine C."/>
            <person name="Masonjones S."/>
            <person name="Stajich J.E."/>
        </authorList>
    </citation>
    <scope>NUCLEOTIDE SEQUENCE [LARGE SCALE GENOMIC DNA]</scope>
    <source>
        <strain evidence="2 3">CCFEE 6314</strain>
    </source>
</reference>
<dbReference type="AlphaFoldDB" id="A0A438N7E4"/>
<protein>
    <recommendedName>
        <fullName evidence="1">NAD-dependent epimerase/dehydratase domain-containing protein</fullName>
    </recommendedName>
</protein>
<dbReference type="PANTHER" id="PTHR48079:SF9">
    <property type="entry name" value="PUTATIVE-RELATED"/>
    <property type="match status" value="1"/>
</dbReference>
<dbReference type="InterPro" id="IPR051783">
    <property type="entry name" value="NAD(P)-dependent_oxidoreduct"/>
</dbReference>
<gene>
    <name evidence="2" type="ORF">B0A52_05138</name>
</gene>
<dbReference type="Proteomes" id="UP000288859">
    <property type="component" value="Unassembled WGS sequence"/>
</dbReference>
<dbReference type="InterPro" id="IPR036291">
    <property type="entry name" value="NAD(P)-bd_dom_sf"/>
</dbReference>
<organism evidence="2 3">
    <name type="scientific">Exophiala mesophila</name>
    <name type="common">Black yeast-like fungus</name>
    <dbReference type="NCBI Taxonomy" id="212818"/>
    <lineage>
        <taxon>Eukaryota</taxon>
        <taxon>Fungi</taxon>
        <taxon>Dikarya</taxon>
        <taxon>Ascomycota</taxon>
        <taxon>Pezizomycotina</taxon>
        <taxon>Eurotiomycetes</taxon>
        <taxon>Chaetothyriomycetidae</taxon>
        <taxon>Chaetothyriales</taxon>
        <taxon>Herpotrichiellaceae</taxon>
        <taxon>Exophiala</taxon>
    </lineage>
</organism>
<dbReference type="CDD" id="cd05262">
    <property type="entry name" value="SDR_a7"/>
    <property type="match status" value="1"/>
</dbReference>
<dbReference type="PANTHER" id="PTHR48079">
    <property type="entry name" value="PROTEIN YEEZ"/>
    <property type="match status" value="1"/>
</dbReference>
<dbReference type="SUPFAM" id="SSF51735">
    <property type="entry name" value="NAD(P)-binding Rossmann-fold domains"/>
    <property type="match status" value="1"/>
</dbReference>
<dbReference type="GO" id="GO:0005737">
    <property type="term" value="C:cytoplasm"/>
    <property type="evidence" value="ECO:0007669"/>
    <property type="project" value="TreeGrafter"/>
</dbReference>
<dbReference type="Gene3D" id="3.40.50.720">
    <property type="entry name" value="NAD(P)-binding Rossmann-like Domain"/>
    <property type="match status" value="1"/>
</dbReference>
<accession>A0A438N7E4</accession>
<comment type="caution">
    <text evidence="2">The sequence shown here is derived from an EMBL/GenBank/DDBJ whole genome shotgun (WGS) entry which is preliminary data.</text>
</comment>
<dbReference type="GO" id="GO:0004029">
    <property type="term" value="F:aldehyde dehydrogenase (NAD+) activity"/>
    <property type="evidence" value="ECO:0007669"/>
    <property type="project" value="TreeGrafter"/>
</dbReference>
<dbReference type="EMBL" id="NAJM01000017">
    <property type="protein sequence ID" value="RVX71566.1"/>
    <property type="molecule type" value="Genomic_DNA"/>
</dbReference>
<dbReference type="Pfam" id="PF01370">
    <property type="entry name" value="Epimerase"/>
    <property type="match status" value="1"/>
</dbReference>
<dbReference type="OrthoDB" id="10262413at2759"/>
<evidence type="ECO:0000313" key="2">
    <source>
        <dbReference type="EMBL" id="RVX71566.1"/>
    </source>
</evidence>